<dbReference type="InterPro" id="IPR037066">
    <property type="entry name" value="Plug_dom_sf"/>
</dbReference>
<dbReference type="InterPro" id="IPR036942">
    <property type="entry name" value="Beta-barrel_TonB_sf"/>
</dbReference>
<name>A0A1H2T456_9FLAO</name>
<dbReference type="AlphaFoldDB" id="A0A1H2T456"/>
<dbReference type="InterPro" id="IPR039426">
    <property type="entry name" value="TonB-dep_rcpt-like"/>
</dbReference>
<dbReference type="Pfam" id="PF07715">
    <property type="entry name" value="Plug"/>
    <property type="match status" value="1"/>
</dbReference>
<dbReference type="EMBL" id="FNND01000002">
    <property type="protein sequence ID" value="SDW38661.1"/>
    <property type="molecule type" value="Genomic_DNA"/>
</dbReference>
<evidence type="ECO:0000256" key="8">
    <source>
        <dbReference type="SAM" id="SignalP"/>
    </source>
</evidence>
<evidence type="ECO:0000313" key="10">
    <source>
        <dbReference type="EMBL" id="SDW38661.1"/>
    </source>
</evidence>
<evidence type="ECO:0000256" key="5">
    <source>
        <dbReference type="ARBA" id="ARBA00023136"/>
    </source>
</evidence>
<dbReference type="Gene3D" id="2.40.170.20">
    <property type="entry name" value="TonB-dependent receptor, beta-barrel domain"/>
    <property type="match status" value="1"/>
</dbReference>
<reference evidence="10 11" key="1">
    <citation type="submission" date="2016-10" db="EMBL/GenBank/DDBJ databases">
        <authorList>
            <person name="Varghese N."/>
            <person name="Submissions S."/>
        </authorList>
    </citation>
    <scope>NUCLEOTIDE SEQUENCE [LARGE SCALE GENOMIC DNA]</scope>
    <source>
        <strain evidence="10 11">DSM 11449</strain>
    </source>
</reference>
<evidence type="ECO:0000256" key="3">
    <source>
        <dbReference type="ARBA" id="ARBA00022452"/>
    </source>
</evidence>
<keyword evidence="11" id="KW-1185">Reference proteome</keyword>
<accession>A0A1H2T456</accession>
<dbReference type="PROSITE" id="PS52016">
    <property type="entry name" value="TONB_DEPENDENT_REC_3"/>
    <property type="match status" value="1"/>
</dbReference>
<feature type="signal peptide" evidence="8">
    <location>
        <begin position="1"/>
        <end position="20"/>
    </location>
</feature>
<dbReference type="Proteomes" id="UP000182771">
    <property type="component" value="Unassembled WGS sequence"/>
</dbReference>
<dbReference type="RefSeq" id="WP_016420317.1">
    <property type="nucleotide sequence ID" value="NZ_FNND01000002.1"/>
</dbReference>
<keyword evidence="8" id="KW-0732">Signal</keyword>
<organism evidence="10 11">
    <name type="scientific">Capnocytophaga granulosa</name>
    <dbReference type="NCBI Taxonomy" id="45242"/>
    <lineage>
        <taxon>Bacteria</taxon>
        <taxon>Pseudomonadati</taxon>
        <taxon>Bacteroidota</taxon>
        <taxon>Flavobacteriia</taxon>
        <taxon>Flavobacteriales</taxon>
        <taxon>Flavobacteriaceae</taxon>
        <taxon>Capnocytophaga</taxon>
    </lineage>
</organism>
<comment type="similarity">
    <text evidence="7">Belongs to the TonB-dependent receptor family.</text>
</comment>
<evidence type="ECO:0000256" key="7">
    <source>
        <dbReference type="PROSITE-ProRule" id="PRU01360"/>
    </source>
</evidence>
<keyword evidence="4 7" id="KW-0812">Transmembrane</keyword>
<evidence type="ECO:0000256" key="2">
    <source>
        <dbReference type="ARBA" id="ARBA00022448"/>
    </source>
</evidence>
<dbReference type="GeneID" id="85016180"/>
<dbReference type="GO" id="GO:0009279">
    <property type="term" value="C:cell outer membrane"/>
    <property type="evidence" value="ECO:0007669"/>
    <property type="project" value="UniProtKB-SubCell"/>
</dbReference>
<evidence type="ECO:0000256" key="1">
    <source>
        <dbReference type="ARBA" id="ARBA00004571"/>
    </source>
</evidence>
<evidence type="ECO:0000259" key="9">
    <source>
        <dbReference type="Pfam" id="PF07715"/>
    </source>
</evidence>
<keyword evidence="5 7" id="KW-0472">Membrane</keyword>
<dbReference type="SUPFAM" id="SSF49464">
    <property type="entry name" value="Carboxypeptidase regulatory domain-like"/>
    <property type="match status" value="1"/>
</dbReference>
<evidence type="ECO:0000256" key="4">
    <source>
        <dbReference type="ARBA" id="ARBA00022692"/>
    </source>
</evidence>
<evidence type="ECO:0000313" key="11">
    <source>
        <dbReference type="Proteomes" id="UP000182771"/>
    </source>
</evidence>
<proteinExistence type="inferred from homology"/>
<comment type="subcellular location">
    <subcellularLocation>
        <location evidence="1 7">Cell outer membrane</location>
        <topology evidence="1 7">Multi-pass membrane protein</topology>
    </subcellularLocation>
</comment>
<dbReference type="Gene3D" id="2.60.40.1120">
    <property type="entry name" value="Carboxypeptidase-like, regulatory domain"/>
    <property type="match status" value="1"/>
</dbReference>
<dbReference type="InterPro" id="IPR023996">
    <property type="entry name" value="TonB-dep_OMP_SusC/RagA"/>
</dbReference>
<keyword evidence="3 7" id="KW-1134">Transmembrane beta strand</keyword>
<dbReference type="InterPro" id="IPR012910">
    <property type="entry name" value="Plug_dom"/>
</dbReference>
<gene>
    <name evidence="10" type="ORF">SAMN05444420_10281</name>
</gene>
<dbReference type="Gene3D" id="2.170.130.10">
    <property type="entry name" value="TonB-dependent receptor, plug domain"/>
    <property type="match status" value="1"/>
</dbReference>
<dbReference type="InterPro" id="IPR008969">
    <property type="entry name" value="CarboxyPept-like_regulatory"/>
</dbReference>
<dbReference type="NCBIfam" id="TIGR04056">
    <property type="entry name" value="OMP_RagA_SusC"/>
    <property type="match status" value="1"/>
</dbReference>
<keyword evidence="2 7" id="KW-0813">Transport</keyword>
<dbReference type="Pfam" id="PF13620">
    <property type="entry name" value="CarboxypepD_reg"/>
    <property type="match status" value="1"/>
</dbReference>
<sequence length="1035" mass="114472">MRLRNLFLWVFLLTSTLTFAQQTIIGSVKDSAGKPVAGATVLVVGTSRNATTNTEGMYAIEAQGEETLQFTAQGYQNVERKVGLETTIDVVLALLTEDAKKVGALGVERDANATGYTDTTLEGGEDLKGKTAGLTAASAGGMQGSKMELRGKGSVTGSSQPLIVIDGVPMVDLGSKYGDVSSEINKDDIESVTVLTGGAATALYGSRGGNGVILYTTKSGKGGKTNIDINSSVSFDNAYIAPKLQNEYGGGSSLDFVKQTINGTTYNLPQYDVDESWGPKYDGTPYLPWYAFDQKYLSEHYLKPVPWQAPKHDVDQFFRTGVTTNNSFSVTRSVSGTNLRFSLGNTSTSGIVPTTKLERSNLAFSFTSDLSSKLKAEGGLNYSITTRDNPNYTYADANDNSGFSTVIYGYTHRQLDMRNLERFYKAPDGSQRTWNRISWEDPKPNFADNLYWMLNEITQNDKRHRFFGNIGLTYNFTDNLFLVGKMYGDIYSLMTESRTAVGSHDTSQYQRYMYENAAFNYETRLHYNPNLGENFSLTGFIGLSRAQNKYAYAGAATQGGLIVPDFYSVDNSKERPRGYTYSSWTRTNSVYGMASFGYKGTAFVEVTGRNDWFSTVSVPIFYPSVTFSYVFTNSFKNLPSWFSYGKLRAGWAQVGNDASAYVLKTYPDVYQSFRGSQYYLVPTEKKNPDLRPEIKETKEAGIDLQFFNSRLSLGFSYYDILSKDLILSMPVDASNGYTYKKVNSGEMSNKGFEVTLSATPIQTDKFAWYLDWNISRNRNKLIKLAPGLSRYKVTWDYYANVELYAIEGRPFGEMYGGNYVYDDAGNRLVDENGFYLRSKDKEVLGNINPEFTTGLTNTFTYGNFSLSFTFDYQHGGSYYAGAYALGMYAGSIRETVANGMRERDANGPNGQKGIVLDGVVARVESDGTIVSTGVKNTKAISPKEYGSTFYKGIDAQAIFDATFLKLRSVSLSYEVPLPETKHIKGLNFTLSGYNLWTGALAWDGMDPESAIYNQGMGNSSLPTTRSFALSVGLKL</sequence>
<comment type="caution">
    <text evidence="10">The sequence shown here is derived from an EMBL/GenBank/DDBJ whole genome shotgun (WGS) entry which is preliminary data.</text>
</comment>
<dbReference type="OrthoDB" id="9768177at2"/>
<dbReference type="SUPFAM" id="SSF56935">
    <property type="entry name" value="Porins"/>
    <property type="match status" value="1"/>
</dbReference>
<feature type="chain" id="PRO_5028865864" evidence="8">
    <location>
        <begin position="21"/>
        <end position="1035"/>
    </location>
</feature>
<evidence type="ECO:0000256" key="6">
    <source>
        <dbReference type="ARBA" id="ARBA00023237"/>
    </source>
</evidence>
<protein>
    <submittedName>
        <fullName evidence="10">TonB-linked outer membrane protein, SusC/RagA family</fullName>
    </submittedName>
</protein>
<dbReference type="NCBIfam" id="TIGR04057">
    <property type="entry name" value="SusC_RagA_signa"/>
    <property type="match status" value="1"/>
</dbReference>
<feature type="domain" description="TonB-dependent receptor plug" evidence="9">
    <location>
        <begin position="127"/>
        <end position="212"/>
    </location>
</feature>
<keyword evidence="6 7" id="KW-0998">Cell outer membrane</keyword>
<dbReference type="InterPro" id="IPR023997">
    <property type="entry name" value="TonB-dep_OMP_SusC/RagA_CS"/>
</dbReference>